<evidence type="ECO:0000256" key="1">
    <source>
        <dbReference type="SAM" id="Coils"/>
    </source>
</evidence>
<dbReference type="Proteomes" id="UP001054252">
    <property type="component" value="Unassembled WGS sequence"/>
</dbReference>
<comment type="caution">
    <text evidence="2">The sequence shown here is derived from an EMBL/GenBank/DDBJ whole genome shotgun (WGS) entry which is preliminary data.</text>
</comment>
<feature type="coiled-coil region" evidence="1">
    <location>
        <begin position="23"/>
        <end position="106"/>
    </location>
</feature>
<organism evidence="2 3">
    <name type="scientific">Rubroshorea leprosula</name>
    <dbReference type="NCBI Taxonomy" id="152421"/>
    <lineage>
        <taxon>Eukaryota</taxon>
        <taxon>Viridiplantae</taxon>
        <taxon>Streptophyta</taxon>
        <taxon>Embryophyta</taxon>
        <taxon>Tracheophyta</taxon>
        <taxon>Spermatophyta</taxon>
        <taxon>Magnoliopsida</taxon>
        <taxon>eudicotyledons</taxon>
        <taxon>Gunneridae</taxon>
        <taxon>Pentapetalae</taxon>
        <taxon>rosids</taxon>
        <taxon>malvids</taxon>
        <taxon>Malvales</taxon>
        <taxon>Dipterocarpaceae</taxon>
        <taxon>Rubroshorea</taxon>
    </lineage>
</organism>
<proteinExistence type="predicted"/>
<keyword evidence="3" id="KW-1185">Reference proteome</keyword>
<keyword evidence="1" id="KW-0175">Coiled coil</keyword>
<protein>
    <submittedName>
        <fullName evidence="2">Uncharacterized protein</fullName>
    </submittedName>
</protein>
<evidence type="ECO:0000313" key="2">
    <source>
        <dbReference type="EMBL" id="GKV15422.1"/>
    </source>
</evidence>
<sequence>MIFKKKEEFLVAKVAHVAQIKHLHDLKEEIFNLEAKLAELRSQVLLAEQMEKNLAEQRNKLHADMKAGLKSVSKIKHQLPSFIASADEAAEELKNMREEWNSWQSNFC</sequence>
<accession>A0AAV5JV11</accession>
<reference evidence="2 3" key="1">
    <citation type="journal article" date="2021" name="Commun. Biol.">
        <title>The genome of Shorea leprosula (Dipterocarpaceae) highlights the ecological relevance of drought in aseasonal tropical rainforests.</title>
        <authorList>
            <person name="Ng K.K.S."/>
            <person name="Kobayashi M.J."/>
            <person name="Fawcett J.A."/>
            <person name="Hatakeyama M."/>
            <person name="Paape T."/>
            <person name="Ng C.H."/>
            <person name="Ang C.C."/>
            <person name="Tnah L.H."/>
            <person name="Lee C.T."/>
            <person name="Nishiyama T."/>
            <person name="Sese J."/>
            <person name="O'Brien M.J."/>
            <person name="Copetti D."/>
            <person name="Mohd Noor M.I."/>
            <person name="Ong R.C."/>
            <person name="Putra M."/>
            <person name="Sireger I.Z."/>
            <person name="Indrioko S."/>
            <person name="Kosugi Y."/>
            <person name="Izuno A."/>
            <person name="Isagi Y."/>
            <person name="Lee S.L."/>
            <person name="Shimizu K.K."/>
        </authorList>
    </citation>
    <scope>NUCLEOTIDE SEQUENCE [LARGE SCALE GENOMIC DNA]</scope>
    <source>
        <strain evidence="2">214</strain>
    </source>
</reference>
<dbReference type="AlphaFoldDB" id="A0AAV5JV11"/>
<dbReference type="EMBL" id="BPVZ01000043">
    <property type="protein sequence ID" value="GKV15422.1"/>
    <property type="molecule type" value="Genomic_DNA"/>
</dbReference>
<name>A0AAV5JV11_9ROSI</name>
<evidence type="ECO:0000313" key="3">
    <source>
        <dbReference type="Proteomes" id="UP001054252"/>
    </source>
</evidence>
<gene>
    <name evidence="2" type="ORF">SLEP1_g26218</name>
</gene>